<evidence type="ECO:0000313" key="1">
    <source>
        <dbReference type="EMBL" id="RXH71408.1"/>
    </source>
</evidence>
<reference evidence="1 2" key="1">
    <citation type="submission" date="2018-10" db="EMBL/GenBank/DDBJ databases">
        <title>A high-quality apple genome assembly.</title>
        <authorList>
            <person name="Hu J."/>
        </authorList>
    </citation>
    <scope>NUCLEOTIDE SEQUENCE [LARGE SCALE GENOMIC DNA]</scope>
    <source>
        <strain evidence="2">cv. HFTH1</strain>
        <tissue evidence="1">Young leaf</tissue>
    </source>
</reference>
<proteinExistence type="predicted"/>
<name>A0A498HIT7_MALDO</name>
<dbReference type="Proteomes" id="UP000290289">
    <property type="component" value="Chromosome 16"/>
</dbReference>
<evidence type="ECO:0000313" key="2">
    <source>
        <dbReference type="Proteomes" id="UP000290289"/>
    </source>
</evidence>
<keyword evidence="2" id="KW-1185">Reference proteome</keyword>
<dbReference type="AlphaFoldDB" id="A0A498HIT7"/>
<organism evidence="1 2">
    <name type="scientific">Malus domestica</name>
    <name type="common">Apple</name>
    <name type="synonym">Pyrus malus</name>
    <dbReference type="NCBI Taxonomy" id="3750"/>
    <lineage>
        <taxon>Eukaryota</taxon>
        <taxon>Viridiplantae</taxon>
        <taxon>Streptophyta</taxon>
        <taxon>Embryophyta</taxon>
        <taxon>Tracheophyta</taxon>
        <taxon>Spermatophyta</taxon>
        <taxon>Magnoliopsida</taxon>
        <taxon>eudicotyledons</taxon>
        <taxon>Gunneridae</taxon>
        <taxon>Pentapetalae</taxon>
        <taxon>rosids</taxon>
        <taxon>fabids</taxon>
        <taxon>Rosales</taxon>
        <taxon>Rosaceae</taxon>
        <taxon>Amygdaloideae</taxon>
        <taxon>Maleae</taxon>
        <taxon>Malus</taxon>
    </lineage>
</organism>
<comment type="caution">
    <text evidence="1">The sequence shown here is derived from an EMBL/GenBank/DDBJ whole genome shotgun (WGS) entry which is preliminary data.</text>
</comment>
<dbReference type="EMBL" id="RDQH01000342">
    <property type="protein sequence ID" value="RXH71408.1"/>
    <property type="molecule type" value="Genomic_DNA"/>
</dbReference>
<gene>
    <name evidence="1" type="ORF">DVH24_018763</name>
</gene>
<sequence length="237" mass="27192">MYRKWQSGVQLVTRERKILHRKGYQPIPSLSCASYIRHVKHVDKLALSGQLLHRVATQRVKDLEGITYLLNCEVTWFTKGFSLITGLRCDGPYDIEVEFSKIGLLNEYFPKKFGFDIESSKGRRDKGKRKAKMDPKKAVMIRAKSNMAVNLDYFHLIEDMDRLIIPGGVQYHLNNFKTTSFAAFRRGKGRVDDDGGQTRRVESLIGLQRPYVCFSASVGIREIYPRGEEASLLEVDK</sequence>
<accession>A0A498HIT7</accession>
<protein>
    <submittedName>
        <fullName evidence="1">Uncharacterized protein</fullName>
    </submittedName>
</protein>